<feature type="region of interest" description="Disordered" evidence="1">
    <location>
        <begin position="422"/>
        <end position="451"/>
    </location>
</feature>
<reference evidence="2 3" key="1">
    <citation type="submission" date="2018-06" db="EMBL/GenBank/DDBJ databases">
        <title>A transcriptomic atlas of mushroom development highlights an independent origin of complex multicellularity.</title>
        <authorList>
            <consortium name="DOE Joint Genome Institute"/>
            <person name="Krizsan K."/>
            <person name="Almasi E."/>
            <person name="Merenyi Z."/>
            <person name="Sahu N."/>
            <person name="Viragh M."/>
            <person name="Koszo T."/>
            <person name="Mondo S."/>
            <person name="Kiss B."/>
            <person name="Balint B."/>
            <person name="Kues U."/>
            <person name="Barry K."/>
            <person name="Hegedus J.C."/>
            <person name="Henrissat B."/>
            <person name="Johnson J."/>
            <person name="Lipzen A."/>
            <person name="Ohm R."/>
            <person name="Nagy I."/>
            <person name="Pangilinan J."/>
            <person name="Yan J."/>
            <person name="Xiong Y."/>
            <person name="Grigoriev I.V."/>
            <person name="Hibbett D.S."/>
            <person name="Nagy L.G."/>
        </authorList>
    </citation>
    <scope>NUCLEOTIDE SEQUENCE [LARGE SCALE GENOMIC DNA]</scope>
    <source>
        <strain evidence="2 3">SZMC22713</strain>
    </source>
</reference>
<gene>
    <name evidence="2" type="ORF">BD410DRAFT_348941</name>
</gene>
<proteinExistence type="predicted"/>
<evidence type="ECO:0000256" key="1">
    <source>
        <dbReference type="SAM" id="MobiDB-lite"/>
    </source>
</evidence>
<feature type="region of interest" description="Disordered" evidence="1">
    <location>
        <begin position="88"/>
        <end position="124"/>
    </location>
</feature>
<dbReference type="OrthoDB" id="3270558at2759"/>
<accession>A0A4Y7QMN1</accession>
<feature type="compositionally biased region" description="Polar residues" evidence="1">
    <location>
        <begin position="47"/>
        <end position="70"/>
    </location>
</feature>
<evidence type="ECO:0000313" key="2">
    <source>
        <dbReference type="EMBL" id="TDL28170.1"/>
    </source>
</evidence>
<feature type="compositionally biased region" description="Pro residues" evidence="1">
    <location>
        <begin position="442"/>
        <end position="451"/>
    </location>
</feature>
<feature type="region of interest" description="Disordered" evidence="1">
    <location>
        <begin position="548"/>
        <end position="573"/>
    </location>
</feature>
<dbReference type="EMBL" id="ML170158">
    <property type="protein sequence ID" value="TDL28170.1"/>
    <property type="molecule type" value="Genomic_DNA"/>
</dbReference>
<keyword evidence="3" id="KW-1185">Reference proteome</keyword>
<dbReference type="Proteomes" id="UP000294933">
    <property type="component" value="Unassembled WGS sequence"/>
</dbReference>
<feature type="compositionally biased region" description="Basic residues" evidence="1">
    <location>
        <begin position="36"/>
        <end position="45"/>
    </location>
</feature>
<dbReference type="AlphaFoldDB" id="A0A4Y7QMN1"/>
<sequence>MLPHRSRDRGRSRDISPVALARRASEERRTSPGRASAHHSPRFHQQRLATKASSAPSNPQLDETLVNNKSLPSRDTVATLVPFRQSRPRIGGVFNPSDSFPHASSSSSIPMIRTPSPEDYRSCPSRSLQDQMQEAYALDNMHLARILYLKLRGIEVTSDDDPRIAQVRDEDFCFVPEGALRIDEECEKAIREGEKREKERREKLVKDRKLKERERVWEEEALRLRSEKQRVQRQRAESIATRETQRLDYKSKARPQLELSLPAENSSWRTHSVGSPNARRVAMLTGTVSNLQQHSRASKPDDRFQYEVMRPAASLPETRHFSGSSSSKRLSRPTATRAPASAVSFRDVVTRMEGRLFPVDDTDVVRNQTQMQRELLDTLLTVIDWEVGERRKGKGKEMLSTASSASTTCLACSVGTISTISRSNSWSSDSGSSVSTTITTPPTSPSFDKPPLPALADDPEFRALVHSCHRKNNLIIVPLSQHPLSLQLGDHPHTEVTQLCIGLNDTRQKHGAQPIIRRMRESVSSLLDLATKVQQSYIRTIQFTIPSSPLPPYPSSPPPRTTTRRSTARPLKPEGYRATCSDVCIFASPAANETSFEQVIPLKDSHPEPPPPRMIPPLTIVTPSPLRPRYVPVQPEWRVRPVANPVVLRLRALQNLLFARGMQWEGRAHQGSLGCGREKLTGVAFDGIGRSSLAFETSREAIV</sequence>
<feature type="region of interest" description="Disordered" evidence="1">
    <location>
        <begin position="1"/>
        <end position="70"/>
    </location>
</feature>
<feature type="compositionally biased region" description="Low complexity" evidence="1">
    <location>
        <begin position="96"/>
        <end position="115"/>
    </location>
</feature>
<protein>
    <submittedName>
        <fullName evidence="2">Uncharacterized protein</fullName>
    </submittedName>
</protein>
<feature type="compositionally biased region" description="Low complexity" evidence="1">
    <location>
        <begin position="422"/>
        <end position="441"/>
    </location>
</feature>
<dbReference type="VEuPathDB" id="FungiDB:BD410DRAFT_348941"/>
<organism evidence="2 3">
    <name type="scientific">Rickenella mellea</name>
    <dbReference type="NCBI Taxonomy" id="50990"/>
    <lineage>
        <taxon>Eukaryota</taxon>
        <taxon>Fungi</taxon>
        <taxon>Dikarya</taxon>
        <taxon>Basidiomycota</taxon>
        <taxon>Agaricomycotina</taxon>
        <taxon>Agaricomycetes</taxon>
        <taxon>Hymenochaetales</taxon>
        <taxon>Rickenellaceae</taxon>
        <taxon>Rickenella</taxon>
    </lineage>
</organism>
<name>A0A4Y7QMN1_9AGAM</name>
<feature type="compositionally biased region" description="Pro residues" evidence="1">
    <location>
        <begin position="548"/>
        <end position="560"/>
    </location>
</feature>
<evidence type="ECO:0000313" key="3">
    <source>
        <dbReference type="Proteomes" id="UP000294933"/>
    </source>
</evidence>
<feature type="region of interest" description="Disordered" evidence="1">
    <location>
        <begin position="310"/>
        <end position="341"/>
    </location>
</feature>